<dbReference type="PANTHER" id="PTHR31044">
    <property type="entry name" value="BETA-1,3 GLUCANASE"/>
    <property type="match status" value="1"/>
</dbReference>
<evidence type="ECO:0000256" key="1">
    <source>
        <dbReference type="ARBA" id="ARBA00022729"/>
    </source>
</evidence>
<gene>
    <name evidence="4" type="ORF">MKW94_022309</name>
</gene>
<accession>A0AA41VW62</accession>
<dbReference type="InterPro" id="IPR044788">
    <property type="entry name" value="X8_dom_prot"/>
</dbReference>
<organism evidence="4 5">
    <name type="scientific">Papaver nudicaule</name>
    <name type="common">Iceland poppy</name>
    <dbReference type="NCBI Taxonomy" id="74823"/>
    <lineage>
        <taxon>Eukaryota</taxon>
        <taxon>Viridiplantae</taxon>
        <taxon>Streptophyta</taxon>
        <taxon>Embryophyta</taxon>
        <taxon>Tracheophyta</taxon>
        <taxon>Spermatophyta</taxon>
        <taxon>Magnoliopsida</taxon>
        <taxon>Ranunculales</taxon>
        <taxon>Papaveraceae</taxon>
        <taxon>Papaveroideae</taxon>
        <taxon>Papaver</taxon>
    </lineage>
</organism>
<evidence type="ECO:0000313" key="4">
    <source>
        <dbReference type="EMBL" id="MCL7048364.1"/>
    </source>
</evidence>
<dbReference type="InterPro" id="IPR012946">
    <property type="entry name" value="X8"/>
</dbReference>
<sequence length="136" mass="14970">MCFTANIIYISICVVCQFAETYCVANYFGVPQDFQIAALAWTCGVVDCSPLQEGQVCFEPNTVSAHASYAYNLYYQQHGRLNGTCDFDGTAMTTSDDPSHRSCYFPDHLPGFSRSHGSRFIASAAVLIILPALLFI</sequence>
<evidence type="ECO:0000313" key="5">
    <source>
        <dbReference type="Proteomes" id="UP001177140"/>
    </source>
</evidence>
<reference evidence="4" key="1">
    <citation type="submission" date="2022-03" db="EMBL/GenBank/DDBJ databases">
        <title>A functionally conserved STORR gene fusion in Papaver species that diverged 16.8 million years ago.</title>
        <authorList>
            <person name="Catania T."/>
        </authorList>
    </citation>
    <scope>NUCLEOTIDE SEQUENCE</scope>
    <source>
        <strain evidence="4">S-191538</strain>
    </source>
</reference>
<dbReference type="SMART" id="SM00768">
    <property type="entry name" value="X8"/>
    <property type="match status" value="1"/>
</dbReference>
<keyword evidence="2" id="KW-0472">Membrane</keyword>
<dbReference type="Pfam" id="PF07983">
    <property type="entry name" value="X8"/>
    <property type="match status" value="1"/>
</dbReference>
<keyword evidence="2" id="KW-1133">Transmembrane helix</keyword>
<proteinExistence type="predicted"/>
<feature type="domain" description="X8" evidence="3">
    <location>
        <begin position="21"/>
        <end position="105"/>
    </location>
</feature>
<dbReference type="GO" id="GO:0009506">
    <property type="term" value="C:plasmodesma"/>
    <property type="evidence" value="ECO:0007669"/>
    <property type="project" value="UniProtKB-ARBA"/>
</dbReference>
<keyword evidence="5" id="KW-1185">Reference proteome</keyword>
<keyword evidence="1" id="KW-0732">Signal</keyword>
<dbReference type="Gene3D" id="1.20.58.1040">
    <property type="match status" value="1"/>
</dbReference>
<evidence type="ECO:0000256" key="2">
    <source>
        <dbReference type="SAM" id="Phobius"/>
    </source>
</evidence>
<comment type="caution">
    <text evidence="4">The sequence shown here is derived from an EMBL/GenBank/DDBJ whole genome shotgun (WGS) entry which is preliminary data.</text>
</comment>
<keyword evidence="2" id="KW-0812">Transmembrane</keyword>
<dbReference type="EMBL" id="JAJJMA010303798">
    <property type="protein sequence ID" value="MCL7048364.1"/>
    <property type="molecule type" value="Genomic_DNA"/>
</dbReference>
<feature type="transmembrane region" description="Helical" evidence="2">
    <location>
        <begin position="117"/>
        <end position="135"/>
    </location>
</feature>
<dbReference type="AlphaFoldDB" id="A0AA41VW62"/>
<name>A0AA41VW62_PAPNU</name>
<dbReference type="Proteomes" id="UP001177140">
    <property type="component" value="Unassembled WGS sequence"/>
</dbReference>
<evidence type="ECO:0000259" key="3">
    <source>
        <dbReference type="SMART" id="SM00768"/>
    </source>
</evidence>
<dbReference type="PANTHER" id="PTHR31044:SF52">
    <property type="entry name" value="OS01G0631500 PROTEIN"/>
    <property type="match status" value="1"/>
</dbReference>
<protein>
    <recommendedName>
        <fullName evidence="3">X8 domain-containing protein</fullName>
    </recommendedName>
</protein>